<evidence type="ECO:0000313" key="4">
    <source>
        <dbReference type="Proteomes" id="UP000007799"/>
    </source>
</evidence>
<keyword evidence="2" id="KW-0472">Membrane</keyword>
<dbReference type="GeneID" id="16070268"/>
<feature type="compositionally biased region" description="Acidic residues" evidence="1">
    <location>
        <begin position="108"/>
        <end position="120"/>
    </location>
</feature>
<keyword evidence="4" id="KW-1185">Reference proteome</keyword>
<feature type="transmembrane region" description="Helical" evidence="2">
    <location>
        <begin position="44"/>
        <end position="67"/>
    </location>
</feature>
<dbReference type="InParanoid" id="F2UMP5"/>
<dbReference type="RefSeq" id="XP_004989717.1">
    <property type="nucleotide sequence ID" value="XM_004989660.1"/>
</dbReference>
<dbReference type="EMBL" id="GL832982">
    <property type="protein sequence ID" value="EGD78394.1"/>
    <property type="molecule type" value="Genomic_DNA"/>
</dbReference>
<evidence type="ECO:0000256" key="1">
    <source>
        <dbReference type="SAM" id="MobiDB-lite"/>
    </source>
</evidence>
<proteinExistence type="predicted"/>
<evidence type="ECO:0000256" key="2">
    <source>
        <dbReference type="SAM" id="Phobius"/>
    </source>
</evidence>
<organism evidence="3 4">
    <name type="scientific">Salpingoeca rosetta (strain ATCC 50818 / BSB-021)</name>
    <dbReference type="NCBI Taxonomy" id="946362"/>
    <lineage>
        <taxon>Eukaryota</taxon>
        <taxon>Choanoflagellata</taxon>
        <taxon>Craspedida</taxon>
        <taxon>Salpingoecidae</taxon>
        <taxon>Salpingoeca</taxon>
    </lineage>
</organism>
<dbReference type="AlphaFoldDB" id="F2UMP5"/>
<keyword evidence="2" id="KW-0812">Transmembrane</keyword>
<keyword evidence="2" id="KW-1133">Transmembrane helix</keyword>
<gene>
    <name evidence="3" type="ORF">PTSG_09462</name>
</gene>
<dbReference type="Proteomes" id="UP000007799">
    <property type="component" value="Unassembled WGS sequence"/>
</dbReference>
<reference evidence="3" key="1">
    <citation type="submission" date="2009-08" db="EMBL/GenBank/DDBJ databases">
        <title>Annotation of Salpingoeca rosetta.</title>
        <authorList>
            <consortium name="The Broad Institute Genome Sequencing Platform"/>
            <person name="Russ C."/>
            <person name="Cuomo C."/>
            <person name="Burger G."/>
            <person name="Gray M.W."/>
            <person name="Holland P.W.H."/>
            <person name="King N."/>
            <person name="Lang F.B.F."/>
            <person name="Roger A.J."/>
            <person name="Ruiz-Trillo I."/>
            <person name="Young S.K."/>
            <person name="Zeng Q."/>
            <person name="Gargeya S."/>
            <person name="Alvarado L."/>
            <person name="Berlin A."/>
            <person name="Chapman S.B."/>
            <person name="Chen Z."/>
            <person name="Freedman E."/>
            <person name="Gellesch M."/>
            <person name="Goldberg J."/>
            <person name="Griggs A."/>
            <person name="Gujja S."/>
            <person name="Heilman E."/>
            <person name="Heiman D."/>
            <person name="Howarth C."/>
            <person name="Mehta T."/>
            <person name="Neiman D."/>
            <person name="Pearson M."/>
            <person name="Roberts A."/>
            <person name="Saif S."/>
            <person name="Shea T."/>
            <person name="Shenoy N."/>
            <person name="Sisk P."/>
            <person name="Stolte C."/>
            <person name="Sykes S."/>
            <person name="White J."/>
            <person name="Yandava C."/>
            <person name="Haas B."/>
            <person name="Nusbaum C."/>
            <person name="Birren B."/>
        </authorList>
    </citation>
    <scope>NUCLEOTIDE SEQUENCE</scope>
    <source>
        <strain evidence="3">ATCC 50818</strain>
    </source>
</reference>
<evidence type="ECO:0000313" key="3">
    <source>
        <dbReference type="EMBL" id="EGD78394.1"/>
    </source>
</evidence>
<sequence>MAAAPIPPITSSKNSTTVRYNASECSVDPVSSDSSALKATPLQVFLIILACVLAGVFVAVGFSWAFARTNSARQARDEEFRAAGDEMRRRIARVRREARRGAGAPGDGDGDGGDGDDSGDEEHGGDAGDGDEVVADVRAGGMAMAMAVRHRVRIAQQNDDHDDHILTLSVSLIPLAVFSRYPLNWKLCAFWLERAFGAERCLFVQQHCISLHCIC</sequence>
<protein>
    <submittedName>
        <fullName evidence="3">Uncharacterized protein</fullName>
    </submittedName>
</protein>
<name>F2UMP5_SALR5</name>
<feature type="region of interest" description="Disordered" evidence="1">
    <location>
        <begin position="94"/>
        <end position="131"/>
    </location>
</feature>
<accession>F2UMP5</accession>
<dbReference type="KEGG" id="sre:PTSG_09462"/>